<dbReference type="Pfam" id="PF02415">
    <property type="entry name" value="Chlam_PMP"/>
    <property type="match status" value="2"/>
</dbReference>
<dbReference type="InterPro" id="IPR012334">
    <property type="entry name" value="Pectin_lyas_fold"/>
</dbReference>
<evidence type="ECO:0000256" key="4">
    <source>
        <dbReference type="ARBA" id="ARBA00022525"/>
    </source>
</evidence>
<name>A0AA37SMJ3_9BACT</name>
<organism evidence="8 9">
    <name type="scientific">Portibacter lacus</name>
    <dbReference type="NCBI Taxonomy" id="1099794"/>
    <lineage>
        <taxon>Bacteria</taxon>
        <taxon>Pseudomonadati</taxon>
        <taxon>Bacteroidota</taxon>
        <taxon>Saprospiria</taxon>
        <taxon>Saprospirales</taxon>
        <taxon>Haliscomenobacteraceae</taxon>
        <taxon>Portibacter</taxon>
    </lineage>
</organism>
<evidence type="ECO:0000256" key="1">
    <source>
        <dbReference type="ARBA" id="ARBA00004196"/>
    </source>
</evidence>
<dbReference type="PANTHER" id="PTHR11319:SF35">
    <property type="entry name" value="OUTER MEMBRANE PROTEIN PMPC-RELATED"/>
    <property type="match status" value="1"/>
</dbReference>
<sequence length="1472" mass="158293">MSPVNFVIILFFLIFSSLNLYSQNPIFVDIDAIGNNDGSSWADAYNDPQDAINNAITGEVIWIAEGEYLPLQDSLGNSNPVDAREKTFYIKKDLKIYGGFNGTESSLLERDILSNKTTLTGVIGNTGTQADSVYHVIYLKGGSGNNKISSAFVLDGFTITGGKANMTSSSKKQDRGAGLYLDGEGVGNECSPTIRSCIFKGNHAYLGGGGLLANGLNGKSYPLIYNSIFEENFSSITGSAIWIDGKQGDARTELYNCKIFNNRGDNSGYRAGIAGRPDQGFVDIKLVNSSVVSNFPAGILAYDNGPNKDYKLRLENTIVYNNNGTDIQTYGPYEDFFKSSLIGIDPLFVNIENGDLRLTACSRAVDKGDNALNNEPFDLDGNPRIQSDFIDIGAYESEYDQPNSQTIIYVSRNATGCETGSNWDNAFTDLQQAIDAADKGDTLFVAAGTYLPSSDISGNTNPTDPRKKTFYLNKDLKVFGGFNGTENSLSERDFRNNETILSGKIGSTGTSADSVYHVVYIRGLIGENVISNDFELDGFTIKAGRSDTNQQNIDDRGAGLILVGRGKSGEISNQVEPIIANCTFKDNYSSLGGAGITIDGTSNGIANPKIINCNFENNFSERNGSALWCDSASDGKTGAEVINSRFFNNNTNEGNLSGAISVRPWSDTINIKLTNTTIASNYPAGVYVSGKSKLTVQNSIIYGNGSDVIKGQSVDYEEVSSVIGIDPVFQDLAEGDLRLQSCSPHVNAGENTYNSEMYDLDGQPRILEGLIDIGAYEIISTTTPPLGNIIYVDANADGCKTGSTWETAFNNLQDAINVAQSSNQIWVAQGTYKPSKNRLGGGNMDARNKTFYINKNIKIYGGFTGGETALNQRDATTNPTILNGDLLNNDGQQAYNTVYIDGRFELGGITDEMVLDGFTIRGGSADQAFGLKDGAGIYIDGSFSKANPSIIGCTIESNYSNNYGGAVYNNALYGEASPIFKNCIFRGNTAKYGGAIFNDASFGISSPTIINCLFDNNTAHTSLGGNQGGAIFNFANEGEAMSEIINCTFSYNTANQGGVLYNTVFSEIENAEGKVMIENSILYNNQTEIFNAEGSSTEINYSMLLALTANTTGTENILGGMDPKFIGGGNFRLQASSPAINAGNKEVNLEQFDLGGDLRVYYNFIDLGAYENQIECAGAVSNVIYVDSNATGSNDGTCWANAYTALNVGMNAASSGKEVWVAKGTYTDADNSNYMLRIVPGVSIYGSFIGGEVRHNQRSFANSENDYTIVDGSNGGNTPQNYAILTSSESGTYIIDGLKITGSKNGMFLTYTNNQNVSFKNSYFKDLKGEAGFAISDNTNTNVEFFNTIFEGNESHRGAGAILMSNLNATNTLTIDSCQFINNKYYFQIAGINNPVAIMNASYATLNIKNSTFICNTIYNGAPYGGQDTEIFTPQTTLKNVDFLNSCTGLNSPSIYIKKGKVSVLGPVNINE</sequence>
<evidence type="ECO:0000256" key="3">
    <source>
        <dbReference type="ARBA" id="ARBA00004613"/>
    </source>
</evidence>
<dbReference type="InterPro" id="IPR011050">
    <property type="entry name" value="Pectin_lyase_fold/virulence"/>
</dbReference>
<comment type="subcellular location">
    <subcellularLocation>
        <location evidence="1">Cell envelope</location>
    </subcellularLocation>
    <subcellularLocation>
        <location evidence="2">Cell outer membrane</location>
    </subcellularLocation>
    <subcellularLocation>
        <location evidence="3">Secreted</location>
    </subcellularLocation>
</comment>
<gene>
    <name evidence="8" type="ORF">GCM10007940_20680</name>
</gene>
<accession>A0AA37SMJ3</accession>
<dbReference type="GO" id="GO:0009279">
    <property type="term" value="C:cell outer membrane"/>
    <property type="evidence" value="ECO:0007669"/>
    <property type="project" value="UniProtKB-SubCell"/>
</dbReference>
<dbReference type="NCBIfam" id="NF041518">
    <property type="entry name" value="choice_anch_Q"/>
    <property type="match status" value="3"/>
</dbReference>
<dbReference type="EMBL" id="BSOH01000011">
    <property type="protein sequence ID" value="GLR17453.1"/>
    <property type="molecule type" value="Genomic_DNA"/>
</dbReference>
<dbReference type="SMART" id="SM00710">
    <property type="entry name" value="PbH1"/>
    <property type="match status" value="13"/>
</dbReference>
<dbReference type="InterPro" id="IPR059226">
    <property type="entry name" value="Choice_anch_Q_dom"/>
</dbReference>
<protein>
    <recommendedName>
        <fullName evidence="10">DUF1565 domain-containing protein</fullName>
    </recommendedName>
</protein>
<dbReference type="InterPro" id="IPR006626">
    <property type="entry name" value="PbH1"/>
</dbReference>
<dbReference type="GO" id="GO:0005576">
    <property type="term" value="C:extracellular region"/>
    <property type="evidence" value="ECO:0007669"/>
    <property type="project" value="UniProtKB-SubCell"/>
</dbReference>
<evidence type="ECO:0000313" key="8">
    <source>
        <dbReference type="EMBL" id="GLR17453.1"/>
    </source>
</evidence>
<dbReference type="Gene3D" id="2.160.20.10">
    <property type="entry name" value="Single-stranded right-handed beta-helix, Pectin lyase-like"/>
    <property type="match status" value="4"/>
</dbReference>
<dbReference type="PANTHER" id="PTHR11319">
    <property type="entry name" value="G PROTEIN-COUPLED RECEPTOR-RELATED"/>
    <property type="match status" value="1"/>
</dbReference>
<evidence type="ECO:0000256" key="6">
    <source>
        <dbReference type="ARBA" id="ARBA00023136"/>
    </source>
</evidence>
<dbReference type="Proteomes" id="UP001156666">
    <property type="component" value="Unassembled WGS sequence"/>
</dbReference>
<evidence type="ECO:0000313" key="9">
    <source>
        <dbReference type="Proteomes" id="UP001156666"/>
    </source>
</evidence>
<dbReference type="SUPFAM" id="SSF51126">
    <property type="entry name" value="Pectin lyase-like"/>
    <property type="match status" value="4"/>
</dbReference>
<dbReference type="RefSeq" id="WP_235294160.1">
    <property type="nucleotide sequence ID" value="NZ_BSOH01000011.1"/>
</dbReference>
<evidence type="ECO:0008006" key="10">
    <source>
        <dbReference type="Google" id="ProtNLM"/>
    </source>
</evidence>
<evidence type="ECO:0000256" key="7">
    <source>
        <dbReference type="ARBA" id="ARBA00023237"/>
    </source>
</evidence>
<evidence type="ECO:0000256" key="5">
    <source>
        <dbReference type="ARBA" id="ARBA00022729"/>
    </source>
</evidence>
<proteinExistence type="predicted"/>
<reference evidence="8" key="1">
    <citation type="journal article" date="2014" name="Int. J. Syst. Evol. Microbiol.">
        <title>Complete genome sequence of Corynebacterium casei LMG S-19264T (=DSM 44701T), isolated from a smear-ripened cheese.</title>
        <authorList>
            <consortium name="US DOE Joint Genome Institute (JGI-PGF)"/>
            <person name="Walter F."/>
            <person name="Albersmeier A."/>
            <person name="Kalinowski J."/>
            <person name="Ruckert C."/>
        </authorList>
    </citation>
    <scope>NUCLEOTIDE SEQUENCE</scope>
    <source>
        <strain evidence="8">NBRC 108769</strain>
    </source>
</reference>
<keyword evidence="7" id="KW-0998">Cell outer membrane</keyword>
<keyword evidence="6" id="KW-0472">Membrane</keyword>
<keyword evidence="4" id="KW-0964">Secreted</keyword>
<reference evidence="8" key="2">
    <citation type="submission" date="2023-01" db="EMBL/GenBank/DDBJ databases">
        <title>Draft genome sequence of Portibacter lacus strain NBRC 108769.</title>
        <authorList>
            <person name="Sun Q."/>
            <person name="Mori K."/>
        </authorList>
    </citation>
    <scope>NUCLEOTIDE SEQUENCE</scope>
    <source>
        <strain evidence="8">NBRC 108769</strain>
    </source>
</reference>
<keyword evidence="5" id="KW-0732">Signal</keyword>
<evidence type="ECO:0000256" key="2">
    <source>
        <dbReference type="ARBA" id="ARBA00004442"/>
    </source>
</evidence>
<keyword evidence="9" id="KW-1185">Reference proteome</keyword>
<comment type="caution">
    <text evidence="8">The sequence shown here is derived from an EMBL/GenBank/DDBJ whole genome shotgun (WGS) entry which is preliminary data.</text>
</comment>
<dbReference type="InterPro" id="IPR003368">
    <property type="entry name" value="POMP_repeat"/>
</dbReference>